<evidence type="ECO:0000256" key="1">
    <source>
        <dbReference type="SAM" id="MobiDB-lite"/>
    </source>
</evidence>
<feature type="region of interest" description="Disordered" evidence="1">
    <location>
        <begin position="56"/>
        <end position="77"/>
    </location>
</feature>
<dbReference type="EMBL" id="PQFZ01000009">
    <property type="protein sequence ID" value="POR50301.1"/>
    <property type="molecule type" value="Genomic_DNA"/>
</dbReference>
<comment type="caution">
    <text evidence="2">The sequence shown here is derived from an EMBL/GenBank/DDBJ whole genome shotgun (WGS) entry which is preliminary data.</text>
</comment>
<proteinExistence type="predicted"/>
<reference evidence="2 3" key="1">
    <citation type="submission" date="2018-01" db="EMBL/GenBank/DDBJ databases">
        <title>Genomic Encyclopedia of Type Strains, Phase III (KMG-III): the genomes of soil and plant-associated and newly described type strains.</title>
        <authorList>
            <person name="Whitman W."/>
        </authorList>
    </citation>
    <scope>NUCLEOTIDE SEQUENCE [LARGE SCALE GENOMIC DNA]</scope>
    <source>
        <strain evidence="2 3">1131</strain>
    </source>
</reference>
<keyword evidence="3" id="KW-1185">Reference proteome</keyword>
<protein>
    <submittedName>
        <fullName evidence="2">Uncharacterized protein</fullName>
    </submittedName>
</protein>
<evidence type="ECO:0000313" key="3">
    <source>
        <dbReference type="Proteomes" id="UP000236919"/>
    </source>
</evidence>
<dbReference type="RefSeq" id="WP_181011902.1">
    <property type="nucleotide sequence ID" value="NZ_PQFZ01000009.1"/>
</dbReference>
<sequence>MLISFLQDDASAKGLACKGLAWRGELGTPPFWELEELIAQGHDTGTALEIIAVRRSEAEGQDRPPACDAASPARIPA</sequence>
<accession>A0A2S4M6M1</accession>
<organism evidence="2 3">
    <name type="scientific">Bosea psychrotolerans</name>
    <dbReference type="NCBI Taxonomy" id="1871628"/>
    <lineage>
        <taxon>Bacteria</taxon>
        <taxon>Pseudomonadati</taxon>
        <taxon>Pseudomonadota</taxon>
        <taxon>Alphaproteobacteria</taxon>
        <taxon>Hyphomicrobiales</taxon>
        <taxon>Boseaceae</taxon>
        <taxon>Bosea</taxon>
    </lineage>
</organism>
<dbReference type="AlphaFoldDB" id="A0A2S4M6M1"/>
<dbReference type="Proteomes" id="UP000236919">
    <property type="component" value="Unassembled WGS sequence"/>
</dbReference>
<name>A0A2S4M6M1_9HYPH</name>
<evidence type="ECO:0000313" key="2">
    <source>
        <dbReference type="EMBL" id="POR50301.1"/>
    </source>
</evidence>
<gene>
    <name evidence="2" type="ORF">CYD53_1098</name>
</gene>